<dbReference type="RefSeq" id="WP_150600506.1">
    <property type="nucleotide sequence ID" value="NZ_CABPRW010000009.1"/>
</dbReference>
<name>A0A5E4XFU3_9BURK</name>
<dbReference type="AlphaFoldDB" id="A0A5E4XFU3"/>
<evidence type="ECO:0000256" key="1">
    <source>
        <dbReference type="SAM" id="MobiDB-lite"/>
    </source>
</evidence>
<accession>A0A5E4XFU3</accession>
<dbReference type="OrthoDB" id="9027476at2"/>
<dbReference type="Proteomes" id="UP000382577">
    <property type="component" value="Unassembled WGS sequence"/>
</dbReference>
<feature type="region of interest" description="Disordered" evidence="1">
    <location>
        <begin position="179"/>
        <end position="206"/>
    </location>
</feature>
<proteinExistence type="predicted"/>
<evidence type="ECO:0000313" key="2">
    <source>
        <dbReference type="EMBL" id="VVE35092.1"/>
    </source>
</evidence>
<evidence type="ECO:0000313" key="3">
    <source>
        <dbReference type="Proteomes" id="UP000382577"/>
    </source>
</evidence>
<protein>
    <recommendedName>
        <fullName evidence="4">Caudovirales tail fiber assembly protein</fullName>
    </recommendedName>
</protein>
<organism evidence="2 3">
    <name type="scientific">Pandoraea fibrosis</name>
    <dbReference type="NCBI Taxonomy" id="1891094"/>
    <lineage>
        <taxon>Bacteria</taxon>
        <taxon>Pseudomonadati</taxon>
        <taxon>Pseudomonadota</taxon>
        <taxon>Betaproteobacteria</taxon>
        <taxon>Burkholderiales</taxon>
        <taxon>Burkholderiaceae</taxon>
        <taxon>Pandoraea</taxon>
    </lineage>
</organism>
<dbReference type="InterPro" id="IPR003458">
    <property type="entry name" value="Phage_T4_Gp38_tail_assem"/>
</dbReference>
<reference evidence="2 3" key="1">
    <citation type="submission" date="2019-08" db="EMBL/GenBank/DDBJ databases">
        <authorList>
            <person name="Peeters C."/>
        </authorList>
    </citation>
    <scope>NUCLEOTIDE SEQUENCE [LARGE SCALE GENOMIC DNA]</scope>
    <source>
        <strain evidence="2 3">LMG 31113</strain>
    </source>
</reference>
<dbReference type="EMBL" id="CABPRW010000009">
    <property type="protein sequence ID" value="VVE35092.1"/>
    <property type="molecule type" value="Genomic_DNA"/>
</dbReference>
<evidence type="ECO:0008006" key="4">
    <source>
        <dbReference type="Google" id="ProtNLM"/>
    </source>
</evidence>
<sequence>MLIHHYDHATGAYVSSALAPEDQSEAGIWIVPAFATTDPLPERLPRTWPFYLDGTWQLKPDHRGRVLYRCETGEPAELLSAGVTPEDAGLTPLPRPTEQHEWSGASWRVSAEALARESRNAAMAEFQQRMATARRRNAGRADAFAAGLLNDEETYYFKAWSAYQFDLVRVVERDDFPQHVRWPDEPAPYEPRPENDATAVDQPPTD</sequence>
<gene>
    <name evidence="2" type="ORF">PFI31113_03818</name>
</gene>
<dbReference type="Pfam" id="PF02413">
    <property type="entry name" value="Caudo_TAP"/>
    <property type="match status" value="1"/>
</dbReference>